<keyword evidence="2" id="KW-0812">Transmembrane</keyword>
<gene>
    <name evidence="3" type="ordered locus">BN6_65800</name>
</gene>
<keyword evidence="2" id="KW-1133">Transmembrane helix</keyword>
<reference evidence="3 4" key="1">
    <citation type="journal article" date="2012" name="BMC Genomics">
        <title>Complete genome sequence of Saccharothrix espanaensis DSM 44229T and comparison to the other completely sequenced Pseudonocardiaceae.</title>
        <authorList>
            <person name="Strobel T."/>
            <person name="Al-Dilaimi A."/>
            <person name="Blom J."/>
            <person name="Gessner A."/>
            <person name="Kalinowski J."/>
            <person name="Luzhetska M."/>
            <person name="Puhler A."/>
            <person name="Szczepanowski R."/>
            <person name="Bechthold A."/>
            <person name="Ruckert C."/>
        </authorList>
    </citation>
    <scope>NUCLEOTIDE SEQUENCE [LARGE SCALE GENOMIC DNA]</scope>
    <source>
        <strain evidence="4">ATCC 51144 / DSM 44229 / JCM 9112 / NBRC 15066 / NRRL 15764</strain>
    </source>
</reference>
<name>K0KB15_SACES</name>
<protein>
    <submittedName>
        <fullName evidence="3">Putative secreted protein</fullName>
    </submittedName>
</protein>
<keyword evidence="2" id="KW-0472">Membrane</keyword>
<evidence type="ECO:0000256" key="2">
    <source>
        <dbReference type="SAM" id="Phobius"/>
    </source>
</evidence>
<dbReference type="HOGENOM" id="CLU_1137397_0_0_11"/>
<feature type="compositionally biased region" description="Low complexity" evidence="1">
    <location>
        <begin position="185"/>
        <end position="229"/>
    </location>
</feature>
<feature type="transmembrane region" description="Helical" evidence="2">
    <location>
        <begin position="130"/>
        <end position="153"/>
    </location>
</feature>
<dbReference type="EMBL" id="HE804045">
    <property type="protein sequence ID" value="CCH33818.1"/>
    <property type="molecule type" value="Genomic_DNA"/>
</dbReference>
<proteinExistence type="predicted"/>
<feature type="region of interest" description="Disordered" evidence="1">
    <location>
        <begin position="164"/>
        <end position="244"/>
    </location>
</feature>
<dbReference type="PROSITE" id="PS51257">
    <property type="entry name" value="PROKAR_LIPOPROTEIN"/>
    <property type="match status" value="1"/>
</dbReference>
<dbReference type="KEGG" id="sesp:BN6_65800"/>
<feature type="transmembrane region" description="Helical" evidence="2">
    <location>
        <begin position="64"/>
        <end position="83"/>
    </location>
</feature>
<evidence type="ECO:0000313" key="3">
    <source>
        <dbReference type="EMBL" id="CCH33818.1"/>
    </source>
</evidence>
<feature type="transmembrane region" description="Helical" evidence="2">
    <location>
        <begin position="95"/>
        <end position="118"/>
    </location>
</feature>
<dbReference type="AlphaFoldDB" id="K0KB15"/>
<dbReference type="PATRIC" id="fig|1179773.3.peg.6630"/>
<dbReference type="OrthoDB" id="3686728at2"/>
<evidence type="ECO:0000313" key="4">
    <source>
        <dbReference type="Proteomes" id="UP000006281"/>
    </source>
</evidence>
<organism evidence="3 4">
    <name type="scientific">Saccharothrix espanaensis (strain ATCC 51144 / DSM 44229 / JCM 9112 / NBRC 15066 / NRRL 15764)</name>
    <dbReference type="NCBI Taxonomy" id="1179773"/>
    <lineage>
        <taxon>Bacteria</taxon>
        <taxon>Bacillati</taxon>
        <taxon>Actinomycetota</taxon>
        <taxon>Actinomycetes</taxon>
        <taxon>Pseudonocardiales</taxon>
        <taxon>Pseudonocardiaceae</taxon>
        <taxon>Saccharothrix</taxon>
    </lineage>
</organism>
<accession>K0KB15</accession>
<dbReference type="BioCyc" id="SESP1179773:BN6_RS31685-MONOMER"/>
<evidence type="ECO:0000256" key="1">
    <source>
        <dbReference type="SAM" id="MobiDB-lite"/>
    </source>
</evidence>
<sequence>MTRKASGAIALAVGALLVFAGCGLELYRLEGPSTPGSGGFGFTPWSVEFKSERAPSGPQPSPQWGYALVVAGVLAAFAALTPFRSARLAIVGRVAAALAIGVVGATAWAVATTVIGLFGGGREPSPKYHWVIGAGLWTLITACVVLLVGTLLVQDWPPRAPRPEGPVVYQLDADDDTPPFGIPVPGAAATAPSDTAAGLGDASGAGSTRDSSGDSSGDFAGDSTGDSTTRPAVDRTGGTSPDRG</sequence>
<dbReference type="Proteomes" id="UP000006281">
    <property type="component" value="Chromosome"/>
</dbReference>
<dbReference type="RefSeq" id="WP_015103929.1">
    <property type="nucleotide sequence ID" value="NC_019673.1"/>
</dbReference>
<dbReference type="STRING" id="1179773.BN6_65800"/>
<keyword evidence="4" id="KW-1185">Reference proteome</keyword>